<dbReference type="SUPFAM" id="SSF53098">
    <property type="entry name" value="Ribonuclease H-like"/>
    <property type="match status" value="1"/>
</dbReference>
<dbReference type="InterPro" id="IPR036397">
    <property type="entry name" value="RNaseH_sf"/>
</dbReference>
<dbReference type="Pfam" id="PF07727">
    <property type="entry name" value="RVT_2"/>
    <property type="match status" value="1"/>
</dbReference>
<dbReference type="SUPFAM" id="SSF56672">
    <property type="entry name" value="DNA/RNA polymerases"/>
    <property type="match status" value="1"/>
</dbReference>
<evidence type="ECO:0000256" key="1">
    <source>
        <dbReference type="ARBA" id="ARBA00022723"/>
    </source>
</evidence>
<dbReference type="Pfam" id="PF00665">
    <property type="entry name" value="rve"/>
    <property type="match status" value="1"/>
</dbReference>
<protein>
    <submittedName>
        <fullName evidence="5">F20P5.25 protein</fullName>
    </submittedName>
</protein>
<dbReference type="CDD" id="cd09272">
    <property type="entry name" value="RNase_HI_RT_Ty1"/>
    <property type="match status" value="1"/>
</dbReference>
<dbReference type="Pfam" id="PF25597">
    <property type="entry name" value="SH3_retrovirus"/>
    <property type="match status" value="1"/>
</dbReference>
<dbReference type="InterPro" id="IPR057670">
    <property type="entry name" value="SH3_retrovirus"/>
</dbReference>
<dbReference type="InterPro" id="IPR039537">
    <property type="entry name" value="Retrotran_Ty1/copia-like"/>
</dbReference>
<dbReference type="GO" id="GO:0003676">
    <property type="term" value="F:nucleic acid binding"/>
    <property type="evidence" value="ECO:0007669"/>
    <property type="project" value="InterPro"/>
</dbReference>
<dbReference type="GO" id="GO:0016787">
    <property type="term" value="F:hydrolase activity"/>
    <property type="evidence" value="ECO:0007669"/>
    <property type="project" value="UniProtKB-KW"/>
</dbReference>
<dbReference type="ExpressionAtlas" id="O04543">
    <property type="expression patterns" value="baseline and differential"/>
</dbReference>
<dbReference type="InterPro" id="IPR012337">
    <property type="entry name" value="RNaseH-like_sf"/>
</dbReference>
<keyword evidence="2" id="KW-0378">Hydrolase</keyword>
<feature type="compositionally biased region" description="Low complexity" evidence="3">
    <location>
        <begin position="718"/>
        <end position="729"/>
    </location>
</feature>
<dbReference type="GO" id="GO:0015074">
    <property type="term" value="P:DNA integration"/>
    <property type="evidence" value="ECO:0007669"/>
    <property type="project" value="InterPro"/>
</dbReference>
<dbReference type="InterPro" id="IPR001584">
    <property type="entry name" value="Integrase_cat-core"/>
</dbReference>
<accession>O04543</accession>
<dbReference type="Gene3D" id="3.30.420.10">
    <property type="entry name" value="Ribonuclease H-like superfamily/Ribonuclease H"/>
    <property type="match status" value="1"/>
</dbReference>
<dbReference type="Pfam" id="PF13976">
    <property type="entry name" value="gag_pre-integrs"/>
    <property type="match status" value="1"/>
</dbReference>
<evidence type="ECO:0000313" key="5">
    <source>
        <dbReference type="EMBL" id="AAB61111.1"/>
    </source>
</evidence>
<evidence type="ECO:0000256" key="3">
    <source>
        <dbReference type="SAM" id="MobiDB-lite"/>
    </source>
</evidence>
<dbReference type="PIR" id="G96722">
    <property type="entry name" value="G96722"/>
</dbReference>
<reference evidence="5" key="2">
    <citation type="submission" date="1997-06" db="EMBL/GenBank/DDBJ databases">
        <authorList>
            <person name="Theologis"/>
        </authorList>
    </citation>
    <scope>NUCLEOTIDE SEQUENCE</scope>
</reference>
<dbReference type="PANTHER" id="PTHR42648:SF31">
    <property type="entry name" value="RNA-DIRECTED DNA POLYMERASE"/>
    <property type="match status" value="1"/>
</dbReference>
<dbReference type="InterPro" id="IPR013103">
    <property type="entry name" value="RVT_2"/>
</dbReference>
<proteinExistence type="predicted"/>
<feature type="domain" description="Integrase catalytic" evidence="4">
    <location>
        <begin position="458"/>
        <end position="621"/>
    </location>
</feature>
<evidence type="ECO:0000256" key="2">
    <source>
        <dbReference type="ARBA" id="ARBA00022801"/>
    </source>
</evidence>
<dbReference type="InterPro" id="IPR025724">
    <property type="entry name" value="GAG-pre-integrase_dom"/>
</dbReference>
<feature type="region of interest" description="Disordered" evidence="3">
    <location>
        <begin position="701"/>
        <end position="750"/>
    </location>
</feature>
<dbReference type="InterPro" id="IPR043502">
    <property type="entry name" value="DNA/RNA_pol_sf"/>
</dbReference>
<keyword evidence="1" id="KW-0479">Metal-binding</keyword>
<name>O04543_ARATH</name>
<dbReference type="PANTHER" id="PTHR42648">
    <property type="entry name" value="TRANSPOSASE, PUTATIVE-RELATED"/>
    <property type="match status" value="1"/>
</dbReference>
<sequence length="1315" mass="149042">MTTSIEAKNKLGFVDGSIPKPDDDDPYCKIWRRCNSMVKSWLLNSVSKEIYTSILYFPTAAAIWKDLYTRFHKSSLPRLYKLRQQIHSLRQGNLDLSSYHTRTQTLWEELTSLQAVPRTVEDLLIERETNRVIDFLMGLNDCYDTVRSQILMKKTLPSLSEVFNMIDQDETQRSARISTTPGMTSSVFPVSNQSSQSALNGDTYQKKERPVCSYCSRPGHVEDTCYKKHGYPTSFKSKQKFVKPSISANAAIGSEEVVNNTSVSTGDLTTSQIQQLVSFLSSKLQPPSTPVQPEVHSISVSSDPSSSSTVCPISGSVHLGRHLILNDVLFIPQFKFNLLSVSSLTKSMGCRIWFDETSCVLQDATRELMVGMGKQVANLYIVDLDSLSHPGTDSSITVASVTSHDLWHKRLGHPSVQKLQPMSSLLSFPKQKNNTDFHCRVCHISKQKHLPFVSHNNKSSRPFDLIHIDTWGPFSVQTHDGYRYFLTIVDDYSRATWVYLLRNKSDVLTVIPTFVTMVENQFETTIKGVRSDNAPELNFTQFYHSKGIVPYHSCPETPQQNSVVERKHQHILNVARSLFFQSHIPISYWGDCILTAVYLINRLPAPILEDKCPFEVLTKTVPTYDHIKVFGCLCYASTSPKDRHKFSPRAKACAFIGYPSGFKGYKLLDLETHSIIVSRHVVFHEELFPFLGSDLSQEEQNFFPDLNPTPPMQRQSSDHVNPSDSSSSVEILPSANPTNNVPEPSVQTSHRKAKKPAYLQDYYCHSVVSSTPHEIRKFLSYDRINDPYLTFLACLDKTKEPSNYTEAEKLQVWRDAMGAEFDFLEGTHTWEVCSLPADKRCIGCRWIFKIKYNSDGSVERYKARLVAQGYTQKEGIDYNETFSPVAKLNSVKLLLGVAARFKLSLTQLDISNAFLNGDLDEEIYMRLPQGYASRQGDSLPPNAVCRLKKSLYGLKQASRQWYLKFSSTLLGLGFIQSYCDHTCFLKISDGIFLCVLVYIDDIIIASNNDAAVDILKSQMKSFFKLRDLGELKYFLGLEIVRSDKGIHISQRKYALDLLDETGQLGCKPSSIPMDPSMVFAHDSGGDFVEVGPYRRLIGRLMYLNITRPDITFAVNKLAQFSMAPRKAHLQAVYKILQYIKGTIGQGLFYSATSELQLKVYANADYNSCRDSRRSTSGYCMFLGDSLICWKSRKQDVVSKSSAEAEYRSLSVATDELVWLTNFLKELQVPLSKPTLLFCDNEAAIHIANNHVFHERTKHIESDCHSVRERLLKGLFELYHINTELQIADPFTKPLYPSHFHRLISKMGLLNIFVSS</sequence>
<reference evidence="5" key="1">
    <citation type="submission" date="1997-06" db="EMBL/GenBank/DDBJ databases">
        <title>The sequence of BAC F20P5 from Arabidopsis thaliana chromosome 1.</title>
        <authorList>
            <person name="Osborne B.I."/>
            <person name="Vysotskaia V.S."/>
            <person name="Toriumi M."/>
            <person name="Yu G."/>
            <person name="Oji O."/>
            <person name="Buehler E."/>
            <person name="Conway A.B."/>
            <person name="Conway A.R."/>
            <person name="Dewar K."/>
            <person name="Feng J."/>
            <person name="Kim C."/>
            <person name="Kurtz D."/>
            <person name="Li Y."/>
            <person name="Shinn P."/>
            <person name="Sun H."/>
            <person name="Davis R.W."/>
            <person name="Ecker J.R."/>
            <person name="Federspiel N.A."/>
            <person name="Theologis A."/>
        </authorList>
    </citation>
    <scope>NUCLEOTIDE SEQUENCE</scope>
</reference>
<dbReference type="GO" id="GO:0046872">
    <property type="term" value="F:metal ion binding"/>
    <property type="evidence" value="ECO:0007669"/>
    <property type="project" value="UniProtKB-KW"/>
</dbReference>
<dbReference type="PROSITE" id="PS50994">
    <property type="entry name" value="INTEGRASE"/>
    <property type="match status" value="1"/>
</dbReference>
<gene>
    <name evidence="5" type="primary">F20P5.25</name>
</gene>
<evidence type="ECO:0000259" key="4">
    <source>
        <dbReference type="PROSITE" id="PS50994"/>
    </source>
</evidence>
<organism evidence="5">
    <name type="scientific">Arabidopsis thaliana</name>
    <name type="common">Mouse-ear cress</name>
    <dbReference type="NCBI Taxonomy" id="3702"/>
    <lineage>
        <taxon>Eukaryota</taxon>
        <taxon>Viridiplantae</taxon>
        <taxon>Streptophyta</taxon>
        <taxon>Embryophyta</taxon>
        <taxon>Tracheophyta</taxon>
        <taxon>Spermatophyta</taxon>
        <taxon>Magnoliopsida</taxon>
        <taxon>eudicotyledons</taxon>
        <taxon>Gunneridae</taxon>
        <taxon>Pentapetalae</taxon>
        <taxon>rosids</taxon>
        <taxon>malvids</taxon>
        <taxon>Brassicales</taxon>
        <taxon>Brassicaceae</taxon>
        <taxon>Camelineae</taxon>
        <taxon>Arabidopsis</taxon>
    </lineage>
</organism>
<dbReference type="EMBL" id="AC002062">
    <property type="protein sequence ID" value="AAB61111.1"/>
    <property type="molecule type" value="Genomic_DNA"/>
</dbReference>
<reference key="3">
    <citation type="journal article" date="2000" name="Nature">
        <title>Sequence and analysis of chromosome 1 of the plant Arabidopsis thaliana.</title>
        <authorList>
            <person name="Theologis A."/>
            <person name="Ecker J.R."/>
            <person name="Palm C.J."/>
            <person name="Federspiel N.A."/>
            <person name="Kaul S."/>
            <person name="White O."/>
            <person name="Alonso J."/>
            <person name="Altafi H."/>
            <person name="Araujo R."/>
            <person name="Bowman C.L."/>
            <person name="Brooks S.Y."/>
            <person name="Buehler E."/>
            <person name="Chan A."/>
            <person name="Chao Q."/>
            <person name="Chen H."/>
            <person name="Cheuk R.F."/>
            <person name="Chin C.W."/>
            <person name="Chung M.K."/>
            <person name="Conn L."/>
            <person name="Conway A.B."/>
            <person name="Conway A.R."/>
            <person name="Creasy T.H."/>
            <person name="Dewar K."/>
            <person name="Dunn P."/>
            <person name="Etgu P."/>
            <person name="Feldblyum T.V."/>
            <person name="Feng J."/>
            <person name="Fong B."/>
            <person name="Fujii C.Y."/>
            <person name="Gill J.E."/>
            <person name="Goldsmith A.D."/>
            <person name="Haas B."/>
            <person name="Hansen N.F."/>
            <person name="Hughes B."/>
            <person name="Huizar L."/>
            <person name="Hunter J.L."/>
            <person name="Jenkins J."/>
            <person name="Johnson-Hopson C."/>
            <person name="Khan S."/>
            <person name="Khaykin E."/>
            <person name="Kim C.J."/>
            <person name="Koo H.L."/>
            <person name="Kremenetskaia I."/>
            <person name="Kurtz D.B."/>
            <person name="Kwan A."/>
            <person name="Lam B."/>
            <person name="Langin-Hooper S."/>
            <person name="Lee A."/>
            <person name="Lee J.M."/>
            <person name="Lenz C.A."/>
            <person name="Li J.H."/>
            <person name="Li Y."/>
            <person name="Lin X."/>
            <person name="Liu S.X."/>
            <person name="Liu Z.A."/>
            <person name="Luros J.S."/>
            <person name="Maiti R."/>
            <person name="Marziali A."/>
            <person name="Militscher J."/>
            <person name="Miranda M."/>
            <person name="Nguyen M."/>
            <person name="Nierman W.C."/>
            <person name="Osborne B.I."/>
            <person name="Pai G."/>
            <person name="Peterson J."/>
            <person name="Pham P.K."/>
            <person name="Rizzo M."/>
            <person name="Rooney T."/>
            <person name="Rowley D."/>
            <person name="Sakano H."/>
            <person name="Salzberg S.L."/>
            <person name="Schwartz J.R."/>
            <person name="Shinn P."/>
            <person name="Southwick A.M."/>
            <person name="Sun H."/>
            <person name="Tallon L.J."/>
            <person name="Tambunga G."/>
            <person name="Toriumi M.J."/>
            <person name="Town C.D."/>
            <person name="Utterback T."/>
            <person name="Van Aken S."/>
            <person name="Vaysberg M."/>
            <person name="Vysotskaia V.S."/>
            <person name="Walker M."/>
            <person name="Wu D."/>
            <person name="Yu G."/>
            <person name="Fraser C.M."/>
            <person name="Venter J.C."/>
            <person name="Davis R.W."/>
        </authorList>
    </citation>
    <scope>NUCLEOTIDE SEQUENCE [LARGE SCALE GENOMIC DNA]</scope>
    <source>
        <strain>cv. Columbia</strain>
    </source>
</reference>
<dbReference type="Pfam" id="PF14223">
    <property type="entry name" value="Retrotran_gag_2"/>
    <property type="match status" value="1"/>
</dbReference>
<feature type="compositionally biased region" description="Polar residues" evidence="3">
    <location>
        <begin position="735"/>
        <end position="748"/>
    </location>
</feature>